<keyword evidence="3 5" id="KW-0063">Aspartyl esterase</keyword>
<dbReference type="EC" id="3.1.1.11" evidence="5"/>
<evidence type="ECO:0000313" key="7">
    <source>
        <dbReference type="EMBL" id="TDW96427.1"/>
    </source>
</evidence>
<evidence type="ECO:0000256" key="2">
    <source>
        <dbReference type="ARBA" id="ARBA00022801"/>
    </source>
</evidence>
<dbReference type="InterPro" id="IPR012334">
    <property type="entry name" value="Pectin_lyas_fold"/>
</dbReference>
<dbReference type="GO" id="GO:0009279">
    <property type="term" value="C:cell outer membrane"/>
    <property type="evidence" value="ECO:0007669"/>
    <property type="project" value="TreeGrafter"/>
</dbReference>
<name>A0A4R8DG50_9BACT</name>
<dbReference type="Pfam" id="PF01095">
    <property type="entry name" value="Pectinesterase"/>
    <property type="match status" value="1"/>
</dbReference>
<dbReference type="PANTHER" id="PTHR31321:SF57">
    <property type="entry name" value="PECTINESTERASE 53-RELATED"/>
    <property type="match status" value="1"/>
</dbReference>
<dbReference type="InterPro" id="IPR033131">
    <property type="entry name" value="Pectinesterase_Asp_AS"/>
</dbReference>
<evidence type="ECO:0000256" key="3">
    <source>
        <dbReference type="ARBA" id="ARBA00023085"/>
    </source>
</evidence>
<dbReference type="SUPFAM" id="SSF51126">
    <property type="entry name" value="Pectin lyase-like"/>
    <property type="match status" value="1"/>
</dbReference>
<dbReference type="GO" id="GO:0042545">
    <property type="term" value="P:cell wall modification"/>
    <property type="evidence" value="ECO:0007669"/>
    <property type="project" value="UniProtKB-UniRule"/>
</dbReference>
<dbReference type="InterPro" id="IPR011050">
    <property type="entry name" value="Pectin_lyase_fold/virulence"/>
</dbReference>
<dbReference type="UniPathway" id="UPA00545">
    <property type="reaction ID" value="UER00823"/>
</dbReference>
<gene>
    <name evidence="7" type="ORF">EDB95_4258</name>
</gene>
<comment type="catalytic activity">
    <reaction evidence="5">
        <text>[(1-&gt;4)-alpha-D-galacturonosyl methyl ester](n) + n H2O = [(1-&gt;4)-alpha-D-galacturonosyl](n) + n methanol + n H(+)</text>
        <dbReference type="Rhea" id="RHEA:22380"/>
        <dbReference type="Rhea" id="RHEA-COMP:14570"/>
        <dbReference type="Rhea" id="RHEA-COMP:14573"/>
        <dbReference type="ChEBI" id="CHEBI:15377"/>
        <dbReference type="ChEBI" id="CHEBI:15378"/>
        <dbReference type="ChEBI" id="CHEBI:17790"/>
        <dbReference type="ChEBI" id="CHEBI:140522"/>
        <dbReference type="ChEBI" id="CHEBI:140523"/>
        <dbReference type="EC" id="3.1.1.11"/>
    </reaction>
</comment>
<dbReference type="GO" id="GO:0045490">
    <property type="term" value="P:pectin catabolic process"/>
    <property type="evidence" value="ECO:0007669"/>
    <property type="project" value="UniProtKB-UniRule"/>
</dbReference>
<keyword evidence="8" id="KW-1185">Reference proteome</keyword>
<dbReference type="EMBL" id="SODV01000002">
    <property type="protein sequence ID" value="TDW96427.1"/>
    <property type="molecule type" value="Genomic_DNA"/>
</dbReference>
<comment type="similarity">
    <text evidence="1">Belongs to the pectinesterase family.</text>
</comment>
<keyword evidence="2 5" id="KW-0378">Hydrolase</keyword>
<dbReference type="Gene3D" id="2.160.20.10">
    <property type="entry name" value="Single-stranded right-handed beta-helix, Pectin lyase-like"/>
    <property type="match status" value="1"/>
</dbReference>
<evidence type="ECO:0000256" key="1">
    <source>
        <dbReference type="ARBA" id="ARBA00008891"/>
    </source>
</evidence>
<protein>
    <recommendedName>
        <fullName evidence="5">Pectinesterase</fullName>
        <ecNumber evidence="5">3.1.1.11</ecNumber>
    </recommendedName>
</protein>
<evidence type="ECO:0000259" key="6">
    <source>
        <dbReference type="Pfam" id="PF01095"/>
    </source>
</evidence>
<comment type="pathway">
    <text evidence="5">Glycan metabolism; pectin degradation; 2-dehydro-3-deoxy-D-gluconate from pectin: step 1/5.</text>
</comment>
<dbReference type="InterPro" id="IPR000070">
    <property type="entry name" value="Pectinesterase_cat"/>
</dbReference>
<comment type="caution">
    <text evidence="7">The sequence shown here is derived from an EMBL/GenBank/DDBJ whole genome shotgun (WGS) entry which is preliminary data.</text>
</comment>
<evidence type="ECO:0000256" key="4">
    <source>
        <dbReference type="PROSITE-ProRule" id="PRU10040"/>
    </source>
</evidence>
<accession>A0A4R8DG50</accession>
<proteinExistence type="inferred from homology"/>
<evidence type="ECO:0000313" key="8">
    <source>
        <dbReference type="Proteomes" id="UP000294498"/>
    </source>
</evidence>
<feature type="active site" evidence="4">
    <location>
        <position position="174"/>
    </location>
</feature>
<dbReference type="PANTHER" id="PTHR31321">
    <property type="entry name" value="ACYL-COA THIOESTER HYDROLASE YBHC-RELATED"/>
    <property type="match status" value="1"/>
</dbReference>
<reference evidence="7 8" key="1">
    <citation type="submission" date="2019-03" db="EMBL/GenBank/DDBJ databases">
        <title>Genomic Encyclopedia of Type Strains, Phase IV (KMG-IV): sequencing the most valuable type-strain genomes for metagenomic binning, comparative biology and taxonomic classification.</title>
        <authorList>
            <person name="Goeker M."/>
        </authorList>
    </citation>
    <scope>NUCLEOTIDE SEQUENCE [LARGE SCALE GENOMIC DNA]</scope>
    <source>
        <strain evidence="7 8">DSM 100059</strain>
    </source>
</reference>
<evidence type="ECO:0000256" key="5">
    <source>
        <dbReference type="RuleBase" id="RU000589"/>
    </source>
</evidence>
<sequence length="310" mass="33448">MSPLPICVLLSLAIGHRVTVAPDGSGDFRSIQAAVNAIPYGSDTTYTIFIKKGIYHERVLIAPGRDHISLVGESEDSTVITYGLHTGSVLAPGDTVNTWVSATCWVEGYAFHAEHLSIANDAPLNAGQAVALEVSGSRASFDHCRLLGNQDVLFCQGPGTLQYYKDCYIEGTTDFVFGAATAVLDHCEIHSLRDSYIAAPSTPADSRYGIVFLDCRLTADPGVTKVFLGRPWRAHAAAAYIRCTMGAHILPEGWNNWKNPAREKTARFSEFRSTGPGAAPGKRVGWSRQLDPMEAAAYTPDKILGGKTLF</sequence>
<organism evidence="7 8">
    <name type="scientific">Dinghuibacter silviterrae</name>
    <dbReference type="NCBI Taxonomy" id="1539049"/>
    <lineage>
        <taxon>Bacteria</taxon>
        <taxon>Pseudomonadati</taxon>
        <taxon>Bacteroidota</taxon>
        <taxon>Chitinophagia</taxon>
        <taxon>Chitinophagales</taxon>
        <taxon>Chitinophagaceae</taxon>
        <taxon>Dinghuibacter</taxon>
    </lineage>
</organism>
<feature type="domain" description="Pectinesterase catalytic" evidence="6">
    <location>
        <begin position="18"/>
        <end position="306"/>
    </location>
</feature>
<dbReference type="AlphaFoldDB" id="A0A4R8DG50"/>
<dbReference type="PROSITE" id="PS00503">
    <property type="entry name" value="PECTINESTERASE_2"/>
    <property type="match status" value="1"/>
</dbReference>
<dbReference type="GO" id="GO:0030599">
    <property type="term" value="F:pectinesterase activity"/>
    <property type="evidence" value="ECO:0007669"/>
    <property type="project" value="UniProtKB-UniRule"/>
</dbReference>
<dbReference type="Proteomes" id="UP000294498">
    <property type="component" value="Unassembled WGS sequence"/>
</dbReference>